<proteinExistence type="predicted"/>
<dbReference type="Proteomes" id="UP000006039">
    <property type="component" value="Unassembled WGS sequence"/>
</dbReference>
<evidence type="ECO:0000256" key="1">
    <source>
        <dbReference type="SAM" id="MobiDB-lite"/>
    </source>
</evidence>
<keyword evidence="4" id="KW-1185">Reference proteome</keyword>
<reference evidence="2" key="2">
    <citation type="submission" date="2010-07" db="EMBL/GenBank/DDBJ databases">
        <authorList>
            <consortium name="The Broad Institute Genome Sequencing Platform"/>
            <consortium name="Broad Institute Genome Sequencing Center for Infectious Disease"/>
            <person name="Ma L.-J."/>
            <person name="Dead R."/>
            <person name="Young S."/>
            <person name="Zeng Q."/>
            <person name="Koehrsen M."/>
            <person name="Alvarado L."/>
            <person name="Berlin A."/>
            <person name="Chapman S.B."/>
            <person name="Chen Z."/>
            <person name="Freedman E."/>
            <person name="Gellesch M."/>
            <person name="Goldberg J."/>
            <person name="Griggs A."/>
            <person name="Gujja S."/>
            <person name="Heilman E.R."/>
            <person name="Heiman D."/>
            <person name="Hepburn T."/>
            <person name="Howarth C."/>
            <person name="Jen D."/>
            <person name="Larson L."/>
            <person name="Mehta T."/>
            <person name="Neiman D."/>
            <person name="Pearson M."/>
            <person name="Roberts A."/>
            <person name="Saif S."/>
            <person name="Shea T."/>
            <person name="Shenoy N."/>
            <person name="Sisk P."/>
            <person name="Stolte C."/>
            <person name="Sykes S."/>
            <person name="Walk T."/>
            <person name="White J."/>
            <person name="Yandava C."/>
            <person name="Haas B."/>
            <person name="Nusbaum C."/>
            <person name="Birren B."/>
        </authorList>
    </citation>
    <scope>NUCLEOTIDE SEQUENCE</scope>
    <source>
        <strain evidence="2">R3-111a-1</strain>
    </source>
</reference>
<dbReference type="HOGENOM" id="CLU_2133669_0_0_1"/>
<dbReference type="GeneID" id="20353962"/>
<reference evidence="4" key="1">
    <citation type="submission" date="2010-07" db="EMBL/GenBank/DDBJ databases">
        <title>The genome sequence of Gaeumannomyces graminis var. tritici strain R3-111a-1.</title>
        <authorList>
            <consortium name="The Broad Institute Genome Sequencing Platform"/>
            <person name="Ma L.-J."/>
            <person name="Dead R."/>
            <person name="Young S."/>
            <person name="Zeng Q."/>
            <person name="Koehrsen M."/>
            <person name="Alvarado L."/>
            <person name="Berlin A."/>
            <person name="Chapman S.B."/>
            <person name="Chen Z."/>
            <person name="Freedman E."/>
            <person name="Gellesch M."/>
            <person name="Goldberg J."/>
            <person name="Griggs A."/>
            <person name="Gujja S."/>
            <person name="Heilman E.R."/>
            <person name="Heiman D."/>
            <person name="Hepburn T."/>
            <person name="Howarth C."/>
            <person name="Jen D."/>
            <person name="Larson L."/>
            <person name="Mehta T."/>
            <person name="Neiman D."/>
            <person name="Pearson M."/>
            <person name="Roberts A."/>
            <person name="Saif S."/>
            <person name="Shea T."/>
            <person name="Shenoy N."/>
            <person name="Sisk P."/>
            <person name="Stolte C."/>
            <person name="Sykes S."/>
            <person name="Walk T."/>
            <person name="White J."/>
            <person name="Yandava C."/>
            <person name="Haas B."/>
            <person name="Nusbaum C."/>
            <person name="Birren B."/>
        </authorList>
    </citation>
    <scope>NUCLEOTIDE SEQUENCE [LARGE SCALE GENOMIC DNA]</scope>
    <source>
        <strain evidence="4">R3-111a-1</strain>
    </source>
</reference>
<evidence type="ECO:0000313" key="2">
    <source>
        <dbReference type="EMBL" id="EJT68911.1"/>
    </source>
</evidence>
<name>J3PJ22_GAET3</name>
<dbReference type="SUPFAM" id="SSF56235">
    <property type="entry name" value="N-terminal nucleophile aminohydrolases (Ntn hydrolases)"/>
    <property type="match status" value="1"/>
</dbReference>
<organism evidence="2">
    <name type="scientific">Gaeumannomyces tritici (strain R3-111a-1)</name>
    <name type="common">Wheat and barley take-all root rot fungus</name>
    <name type="synonym">Gaeumannomyces graminis var. tritici</name>
    <dbReference type="NCBI Taxonomy" id="644352"/>
    <lineage>
        <taxon>Eukaryota</taxon>
        <taxon>Fungi</taxon>
        <taxon>Dikarya</taxon>
        <taxon>Ascomycota</taxon>
        <taxon>Pezizomycotina</taxon>
        <taxon>Sordariomycetes</taxon>
        <taxon>Sordariomycetidae</taxon>
        <taxon>Magnaporthales</taxon>
        <taxon>Magnaporthaceae</taxon>
        <taxon>Gaeumannomyces</taxon>
    </lineage>
</organism>
<evidence type="ECO:0000313" key="3">
    <source>
        <dbReference type="EnsemblFungi" id="EJT68911"/>
    </source>
</evidence>
<protein>
    <submittedName>
        <fullName evidence="2 3">Uncharacterized protein</fullName>
    </submittedName>
</protein>
<dbReference type="OrthoDB" id="2262349at2759"/>
<sequence>MTTPIGTIPTTSPLPSALDAAVHAVLQLEDDPFFNAGHGAVFTRDDLNEIKASVVRDQSSAPDVKNANGGGNEQTTGTPADATHQAEHGFARRVLREAGISSSSSNIRPYAWP</sequence>
<dbReference type="VEuPathDB" id="FungiDB:GGTG_13504"/>
<dbReference type="RefSeq" id="XP_009229674.1">
    <property type="nucleotide sequence ID" value="XM_009231410.1"/>
</dbReference>
<dbReference type="AlphaFoldDB" id="J3PJ22"/>
<gene>
    <name evidence="3" type="primary">20353962</name>
    <name evidence="2" type="ORF">GGTG_13504</name>
</gene>
<evidence type="ECO:0000313" key="4">
    <source>
        <dbReference type="Proteomes" id="UP000006039"/>
    </source>
</evidence>
<dbReference type="InterPro" id="IPR000246">
    <property type="entry name" value="Peptidase_T2"/>
</dbReference>
<dbReference type="GO" id="GO:0016787">
    <property type="term" value="F:hydrolase activity"/>
    <property type="evidence" value="ECO:0007669"/>
    <property type="project" value="InterPro"/>
</dbReference>
<feature type="compositionally biased region" description="Basic and acidic residues" evidence="1">
    <location>
        <begin position="84"/>
        <end position="96"/>
    </location>
</feature>
<accession>J3PJ22</accession>
<dbReference type="EnsemblFungi" id="EJT68911">
    <property type="protein sequence ID" value="EJT68911"/>
    <property type="gene ID" value="GGTG_13504"/>
</dbReference>
<dbReference type="Pfam" id="PF01112">
    <property type="entry name" value="Asparaginase_2"/>
    <property type="match status" value="1"/>
</dbReference>
<feature type="region of interest" description="Disordered" evidence="1">
    <location>
        <begin position="54"/>
        <end position="113"/>
    </location>
</feature>
<reference evidence="3" key="4">
    <citation type="journal article" date="2015" name="G3 (Bethesda)">
        <title>Genome sequences of three phytopathogenic species of the Magnaporthaceae family of fungi.</title>
        <authorList>
            <person name="Okagaki L.H."/>
            <person name="Nunes C.C."/>
            <person name="Sailsbery J."/>
            <person name="Clay B."/>
            <person name="Brown D."/>
            <person name="John T."/>
            <person name="Oh Y."/>
            <person name="Young N."/>
            <person name="Fitzgerald M."/>
            <person name="Haas B.J."/>
            <person name="Zeng Q."/>
            <person name="Young S."/>
            <person name="Adiconis X."/>
            <person name="Fan L."/>
            <person name="Levin J.Z."/>
            <person name="Mitchell T.K."/>
            <person name="Okubara P.A."/>
            <person name="Farman M.L."/>
            <person name="Kohn L.M."/>
            <person name="Birren B."/>
            <person name="Ma L.-J."/>
            <person name="Dean R.A."/>
        </authorList>
    </citation>
    <scope>NUCLEOTIDE SEQUENCE</scope>
    <source>
        <strain evidence="3">R3-111a-1</strain>
    </source>
</reference>
<reference evidence="3" key="5">
    <citation type="submission" date="2018-04" db="UniProtKB">
        <authorList>
            <consortium name="EnsemblFungi"/>
        </authorList>
    </citation>
    <scope>IDENTIFICATION</scope>
    <source>
        <strain evidence="3">R3-111a-1</strain>
    </source>
</reference>
<dbReference type="InterPro" id="IPR029055">
    <property type="entry name" value="Ntn_hydrolases_N"/>
</dbReference>
<reference evidence="2" key="3">
    <citation type="submission" date="2010-09" db="EMBL/GenBank/DDBJ databases">
        <title>Annotation of Gaeumannomyces graminis var. tritici R3-111a-1.</title>
        <authorList>
            <consortium name="The Broad Institute Genome Sequencing Platform"/>
            <person name="Ma L.-J."/>
            <person name="Dead R."/>
            <person name="Young S.K."/>
            <person name="Zeng Q."/>
            <person name="Gargeya S."/>
            <person name="Fitzgerald M."/>
            <person name="Haas B."/>
            <person name="Abouelleil A."/>
            <person name="Alvarado L."/>
            <person name="Arachchi H.M."/>
            <person name="Berlin A."/>
            <person name="Brown A."/>
            <person name="Chapman S.B."/>
            <person name="Chen Z."/>
            <person name="Dunbar C."/>
            <person name="Freedman E."/>
            <person name="Gearin G."/>
            <person name="Gellesch M."/>
            <person name="Goldberg J."/>
            <person name="Griggs A."/>
            <person name="Gujja S."/>
            <person name="Heiman D."/>
            <person name="Howarth C."/>
            <person name="Larson L."/>
            <person name="Lui A."/>
            <person name="MacDonald P.J.P."/>
            <person name="Mehta T."/>
            <person name="Montmayeur A."/>
            <person name="Murphy C."/>
            <person name="Neiman D."/>
            <person name="Pearson M."/>
            <person name="Priest M."/>
            <person name="Roberts A."/>
            <person name="Saif S."/>
            <person name="Shea T."/>
            <person name="Shenoy N."/>
            <person name="Sisk P."/>
            <person name="Stolte C."/>
            <person name="Sykes S."/>
            <person name="Yandava C."/>
            <person name="Wortman J."/>
            <person name="Nusbaum C."/>
            <person name="Birren B."/>
        </authorList>
    </citation>
    <scope>NUCLEOTIDE SEQUENCE</scope>
    <source>
        <strain evidence="2">R3-111a-1</strain>
    </source>
</reference>
<dbReference type="STRING" id="644352.J3PJ22"/>
<dbReference type="EMBL" id="GL385409">
    <property type="protein sequence ID" value="EJT68911.1"/>
    <property type="molecule type" value="Genomic_DNA"/>
</dbReference>